<accession>A2Q2E6</accession>
<dbReference type="AlphaFoldDB" id="A2Q2E6"/>
<gene>
    <name evidence="1" type="ORF">MtrDRAFT_AC150443g34v2</name>
</gene>
<proteinExistence type="predicted"/>
<dbReference type="EMBL" id="AC150443">
    <property type="protein sequence ID" value="ABN06083.1"/>
    <property type="molecule type" value="Genomic_DNA"/>
</dbReference>
<sequence>MISSIWEKVSQECTSVKSLGTHGGPTQLEGLVSAVLRSGYPVYTKKKGVLTRSDYQYDHAVQLSPYKTNCSLRRLAKKVEQKQLSWSRDNTWNIQKVHNQIGIKYTKRRTEGGSLK</sequence>
<organism evidence="1">
    <name type="scientific">Medicago truncatula</name>
    <name type="common">Barrel medic</name>
    <name type="synonym">Medicago tribuloides</name>
    <dbReference type="NCBI Taxonomy" id="3880"/>
    <lineage>
        <taxon>Eukaryota</taxon>
        <taxon>Viridiplantae</taxon>
        <taxon>Streptophyta</taxon>
        <taxon>Embryophyta</taxon>
        <taxon>Tracheophyta</taxon>
        <taxon>Spermatophyta</taxon>
        <taxon>Magnoliopsida</taxon>
        <taxon>eudicotyledons</taxon>
        <taxon>Gunneridae</taxon>
        <taxon>Pentapetalae</taxon>
        <taxon>rosids</taxon>
        <taxon>fabids</taxon>
        <taxon>Fabales</taxon>
        <taxon>Fabaceae</taxon>
        <taxon>Papilionoideae</taxon>
        <taxon>50 kb inversion clade</taxon>
        <taxon>NPAAA clade</taxon>
        <taxon>Hologalegina</taxon>
        <taxon>IRL clade</taxon>
        <taxon>Trifolieae</taxon>
        <taxon>Medicago</taxon>
    </lineage>
</organism>
<reference evidence="1" key="2">
    <citation type="submission" date="2007-03" db="EMBL/GenBank/DDBJ databases">
        <authorList>
            <consortium name="The International Medicago Genome Annotation Group"/>
        </authorList>
    </citation>
    <scope>NUCLEOTIDE SEQUENCE</scope>
</reference>
<protein>
    <submittedName>
        <fullName evidence="1">Uncharacterized protein</fullName>
    </submittedName>
</protein>
<evidence type="ECO:0000313" key="1">
    <source>
        <dbReference type="EMBL" id="ABN06083.1"/>
    </source>
</evidence>
<name>A2Q2E6_MEDTR</name>
<reference evidence="1" key="1">
    <citation type="submission" date="2004-10" db="EMBL/GenBank/DDBJ databases">
        <authorList>
            <person name="Town C.D."/>
        </authorList>
    </citation>
    <scope>NUCLEOTIDE SEQUENCE</scope>
</reference>